<gene>
    <name evidence="2" type="ORF">CEXT_229161</name>
</gene>
<evidence type="ECO:0000313" key="2">
    <source>
        <dbReference type="EMBL" id="GIX74897.1"/>
    </source>
</evidence>
<evidence type="ECO:0000313" key="3">
    <source>
        <dbReference type="Proteomes" id="UP001054945"/>
    </source>
</evidence>
<dbReference type="Proteomes" id="UP001054945">
    <property type="component" value="Unassembled WGS sequence"/>
</dbReference>
<dbReference type="EMBL" id="BPLR01020108">
    <property type="protein sequence ID" value="GIX74897.1"/>
    <property type="molecule type" value="Genomic_DNA"/>
</dbReference>
<reference evidence="2 3" key="1">
    <citation type="submission" date="2021-06" db="EMBL/GenBank/DDBJ databases">
        <title>Caerostris extrusa draft genome.</title>
        <authorList>
            <person name="Kono N."/>
            <person name="Arakawa K."/>
        </authorList>
    </citation>
    <scope>NUCLEOTIDE SEQUENCE [LARGE SCALE GENOMIC DNA]</scope>
</reference>
<accession>A0AAV4MRB6</accession>
<protein>
    <submittedName>
        <fullName evidence="2">Uncharacterized protein</fullName>
    </submittedName>
</protein>
<comment type="caution">
    <text evidence="2">The sequence shown here is derived from an EMBL/GenBank/DDBJ whole genome shotgun (WGS) entry which is preliminary data.</text>
</comment>
<organism evidence="2 3">
    <name type="scientific">Caerostris extrusa</name>
    <name type="common">Bark spider</name>
    <name type="synonym">Caerostris bankana</name>
    <dbReference type="NCBI Taxonomy" id="172846"/>
    <lineage>
        <taxon>Eukaryota</taxon>
        <taxon>Metazoa</taxon>
        <taxon>Ecdysozoa</taxon>
        <taxon>Arthropoda</taxon>
        <taxon>Chelicerata</taxon>
        <taxon>Arachnida</taxon>
        <taxon>Araneae</taxon>
        <taxon>Araneomorphae</taxon>
        <taxon>Entelegynae</taxon>
        <taxon>Araneoidea</taxon>
        <taxon>Araneidae</taxon>
        <taxon>Caerostris</taxon>
    </lineage>
</organism>
<dbReference type="AlphaFoldDB" id="A0AAV4MRB6"/>
<sequence>MDHGFFTTKYTTACLKNPNAENVRFNYSSGHDPGRLQKSSFRRRTEEDTAEQIFSGGSKEPRSRRERLEMRGIVAMETASFRPLSIHLS</sequence>
<name>A0AAV4MRB6_CAEEX</name>
<evidence type="ECO:0000256" key="1">
    <source>
        <dbReference type="SAM" id="MobiDB-lite"/>
    </source>
</evidence>
<proteinExistence type="predicted"/>
<feature type="region of interest" description="Disordered" evidence="1">
    <location>
        <begin position="25"/>
        <end position="64"/>
    </location>
</feature>
<keyword evidence="3" id="KW-1185">Reference proteome</keyword>